<dbReference type="Pfam" id="PF11232">
    <property type="entry name" value="Med25"/>
    <property type="match status" value="1"/>
</dbReference>
<name>A0A7R9KRS1_9ACAR</name>
<dbReference type="GO" id="GO:0045944">
    <property type="term" value="P:positive regulation of transcription by RNA polymerase II"/>
    <property type="evidence" value="ECO:0007669"/>
    <property type="project" value="TreeGrafter"/>
</dbReference>
<feature type="region of interest" description="Disordered" evidence="1">
    <location>
        <begin position="372"/>
        <end position="393"/>
    </location>
</feature>
<evidence type="ECO:0000313" key="3">
    <source>
        <dbReference type="EMBL" id="CAD7627737.1"/>
    </source>
</evidence>
<evidence type="ECO:0000313" key="4">
    <source>
        <dbReference type="Proteomes" id="UP000759131"/>
    </source>
</evidence>
<dbReference type="GO" id="GO:0016592">
    <property type="term" value="C:mediator complex"/>
    <property type="evidence" value="ECO:0007669"/>
    <property type="project" value="TreeGrafter"/>
</dbReference>
<dbReference type="PANTHER" id="PTHR12433:SF11">
    <property type="entry name" value="MEDIATOR OF RNA POLYMERASE II TRANSCRIPTION SUBUNIT 25"/>
    <property type="match status" value="1"/>
</dbReference>
<organism evidence="3">
    <name type="scientific">Medioppia subpectinata</name>
    <dbReference type="NCBI Taxonomy" id="1979941"/>
    <lineage>
        <taxon>Eukaryota</taxon>
        <taxon>Metazoa</taxon>
        <taxon>Ecdysozoa</taxon>
        <taxon>Arthropoda</taxon>
        <taxon>Chelicerata</taxon>
        <taxon>Arachnida</taxon>
        <taxon>Acari</taxon>
        <taxon>Acariformes</taxon>
        <taxon>Sarcoptiformes</taxon>
        <taxon>Oribatida</taxon>
        <taxon>Brachypylina</taxon>
        <taxon>Oppioidea</taxon>
        <taxon>Oppiidae</taxon>
        <taxon>Medioppia</taxon>
    </lineage>
</organism>
<feature type="region of interest" description="Disordered" evidence="1">
    <location>
        <begin position="1"/>
        <end position="31"/>
    </location>
</feature>
<dbReference type="Gene3D" id="2.40.290.30">
    <property type="entry name" value="Mediator complex subunit 25, ACID domain"/>
    <property type="match status" value="1"/>
</dbReference>
<evidence type="ECO:0000259" key="2">
    <source>
        <dbReference type="Pfam" id="PF11232"/>
    </source>
</evidence>
<feature type="compositionally biased region" description="Pro residues" evidence="1">
    <location>
        <begin position="16"/>
        <end position="25"/>
    </location>
</feature>
<feature type="region of interest" description="Disordered" evidence="1">
    <location>
        <begin position="320"/>
        <end position="340"/>
    </location>
</feature>
<accession>A0A7R9KRS1</accession>
<protein>
    <recommendedName>
        <fullName evidence="2">Mediator complex subunit Med25 PTOV domain-containing protein</fullName>
    </recommendedName>
</protein>
<feature type="compositionally biased region" description="Low complexity" evidence="1">
    <location>
        <begin position="331"/>
        <end position="340"/>
    </location>
</feature>
<dbReference type="InterPro" id="IPR038196">
    <property type="entry name" value="Med25_PTOV_sf"/>
</dbReference>
<dbReference type="InterPro" id="IPR021394">
    <property type="entry name" value="Med25_PTOV"/>
</dbReference>
<gene>
    <name evidence="3" type="ORF">OSB1V03_LOCUS8162</name>
</gene>
<proteinExistence type="predicted"/>
<reference evidence="3" key="1">
    <citation type="submission" date="2020-11" db="EMBL/GenBank/DDBJ databases">
        <authorList>
            <person name="Tran Van P."/>
        </authorList>
    </citation>
    <scope>NUCLEOTIDE SEQUENCE</scope>
</reference>
<dbReference type="EMBL" id="CAJPIZ010005006">
    <property type="protein sequence ID" value="CAG2108167.1"/>
    <property type="molecule type" value="Genomic_DNA"/>
</dbReference>
<keyword evidence="4" id="KW-1185">Reference proteome</keyword>
<dbReference type="PANTHER" id="PTHR12433">
    <property type="entry name" value="MEDIATOR OF RNA POLYMERASE II TRANSCRIPTION SUBUNIT 25"/>
    <property type="match status" value="1"/>
</dbReference>
<dbReference type="Proteomes" id="UP000759131">
    <property type="component" value="Unassembled WGS sequence"/>
</dbReference>
<dbReference type="GO" id="GO:0005667">
    <property type="term" value="C:transcription regulator complex"/>
    <property type="evidence" value="ECO:0007669"/>
    <property type="project" value="TreeGrafter"/>
</dbReference>
<evidence type="ECO:0000256" key="1">
    <source>
        <dbReference type="SAM" id="MobiDB-lite"/>
    </source>
</evidence>
<feature type="domain" description="Mediator complex subunit Med25 PTOV" evidence="2">
    <location>
        <begin position="79"/>
        <end position="230"/>
    </location>
</feature>
<dbReference type="OrthoDB" id="7690434at2759"/>
<feature type="non-terminal residue" evidence="3">
    <location>
        <position position="1"/>
    </location>
</feature>
<dbReference type="AlphaFoldDB" id="A0A7R9KRS1"/>
<dbReference type="EMBL" id="OC859581">
    <property type="protein sequence ID" value="CAD7627737.1"/>
    <property type="molecule type" value="Genomic_DNA"/>
</dbReference>
<sequence>IRPQQPVSLPFSAPQAPSPTQPQPSPLSMQRAVPSPIMQSVPSPMTPQQPFQQVVTTMTTQPQFVTTGPALPTNQMKEQRRRIWAGIIEYQEKPVQPGPVNPANRITYSLNCQISCHVVNGEPEINAEKWPEKLILSLLPKQLIMRLFPMLKNGSYHISLHFSGDTDQGLSKLSKIMSTNWVGCIQFTALSIRMMIILYMPDKRMYMGFVPHDQEEFFKAMREIIETHKKEQQAKQQQQKMTICYQLVNTGGGQMPLSLGPQQVTITGGQMPVQISVQSSQPPPLSTPNSIFQLQQMSGGTMQQTTAPNMTSLPMNTMPTGMPGSAPMTGQQQSQQQSQQQNVLLNQALGPVPTNQTQNSFLPNNLQALVQNTGPQMPSTPQQTPNSAGPQQFGLMQTPVQQMGGCRGVYGLSRGAKSRQQRLAVFLDDR</sequence>